<dbReference type="EMBL" id="CAFAAH010000143">
    <property type="protein sequence ID" value="CAB4800536.1"/>
    <property type="molecule type" value="Genomic_DNA"/>
</dbReference>
<sequence length="143" mass="15034">MKGRRAWVAIGVCAVAVIAIIALAAQLSGNVVYYRTVSEAVKIRGSEARFRLAGAVVPGTITETGTGVRFEVTDGKKTVTINHRGDPPQLFKPGAPVLCEGAWGAATGSGVAVFNSDRIMIKHGEQYTPPKVKITTTTSLPRG</sequence>
<evidence type="ECO:0000313" key="9">
    <source>
        <dbReference type="EMBL" id="CAB4800536.1"/>
    </source>
</evidence>
<keyword evidence="7" id="KW-0408">Iron</keyword>
<dbReference type="InterPro" id="IPR012340">
    <property type="entry name" value="NA-bd_OB-fold"/>
</dbReference>
<dbReference type="PANTHER" id="PTHR34128">
    <property type="entry name" value="CYTOCHROME C-TYPE BIOGENESIS PROTEIN CCME HOMOLOG, MITOCHONDRIAL"/>
    <property type="match status" value="1"/>
</dbReference>
<evidence type="ECO:0000256" key="2">
    <source>
        <dbReference type="ARBA" id="ARBA00022617"/>
    </source>
</evidence>
<keyword evidence="4" id="KW-0479">Metal-binding</keyword>
<dbReference type="Gene3D" id="2.40.50.140">
    <property type="entry name" value="Nucleic acid-binding proteins"/>
    <property type="match status" value="1"/>
</dbReference>
<keyword evidence="3" id="KW-0812">Transmembrane</keyword>
<keyword evidence="5" id="KW-0201">Cytochrome c-type biogenesis</keyword>
<keyword evidence="2" id="KW-0349">Heme</keyword>
<dbReference type="GO" id="GO:0017003">
    <property type="term" value="P:protein-heme linkage"/>
    <property type="evidence" value="ECO:0007669"/>
    <property type="project" value="InterPro"/>
</dbReference>
<organism evidence="9">
    <name type="scientific">freshwater metagenome</name>
    <dbReference type="NCBI Taxonomy" id="449393"/>
    <lineage>
        <taxon>unclassified sequences</taxon>
        <taxon>metagenomes</taxon>
        <taxon>ecological metagenomes</taxon>
    </lineage>
</organism>
<evidence type="ECO:0000256" key="3">
    <source>
        <dbReference type="ARBA" id="ARBA00022692"/>
    </source>
</evidence>
<keyword evidence="8" id="KW-0472">Membrane</keyword>
<proteinExistence type="predicted"/>
<dbReference type="GO" id="GO:0017004">
    <property type="term" value="P:cytochrome complex assembly"/>
    <property type="evidence" value="ECO:0007669"/>
    <property type="project" value="UniProtKB-KW"/>
</dbReference>
<dbReference type="PANTHER" id="PTHR34128:SF2">
    <property type="entry name" value="CYTOCHROME C-TYPE BIOGENESIS PROTEIN CCME HOMOLOG, MITOCHONDRIAL"/>
    <property type="match status" value="1"/>
</dbReference>
<dbReference type="GO" id="GO:0046872">
    <property type="term" value="F:metal ion binding"/>
    <property type="evidence" value="ECO:0007669"/>
    <property type="project" value="UniProtKB-KW"/>
</dbReference>
<evidence type="ECO:0000256" key="4">
    <source>
        <dbReference type="ARBA" id="ARBA00022723"/>
    </source>
</evidence>
<keyword evidence="6" id="KW-1133">Transmembrane helix</keyword>
<evidence type="ECO:0000256" key="5">
    <source>
        <dbReference type="ARBA" id="ARBA00022748"/>
    </source>
</evidence>
<evidence type="ECO:0000256" key="7">
    <source>
        <dbReference type="ARBA" id="ARBA00023004"/>
    </source>
</evidence>
<accession>A0A6J6XZD7</accession>
<dbReference type="GO" id="GO:0005886">
    <property type="term" value="C:plasma membrane"/>
    <property type="evidence" value="ECO:0007669"/>
    <property type="project" value="InterPro"/>
</dbReference>
<dbReference type="Pfam" id="PF03100">
    <property type="entry name" value="CcmE"/>
    <property type="match status" value="1"/>
</dbReference>
<protein>
    <submittedName>
        <fullName evidence="9">Unannotated protein</fullName>
    </submittedName>
</protein>
<evidence type="ECO:0000256" key="8">
    <source>
        <dbReference type="ARBA" id="ARBA00023136"/>
    </source>
</evidence>
<dbReference type="InterPro" id="IPR004329">
    <property type="entry name" value="CcmE"/>
</dbReference>
<reference evidence="9" key="1">
    <citation type="submission" date="2020-05" db="EMBL/GenBank/DDBJ databases">
        <authorList>
            <person name="Chiriac C."/>
            <person name="Salcher M."/>
            <person name="Ghai R."/>
            <person name="Kavagutti S V."/>
        </authorList>
    </citation>
    <scope>NUCLEOTIDE SEQUENCE</scope>
</reference>
<evidence type="ECO:0000256" key="1">
    <source>
        <dbReference type="ARBA" id="ARBA00004370"/>
    </source>
</evidence>
<comment type="subcellular location">
    <subcellularLocation>
        <location evidence="1">Membrane</location>
    </subcellularLocation>
</comment>
<dbReference type="AlphaFoldDB" id="A0A6J6XZD7"/>
<name>A0A6J6XZD7_9ZZZZ</name>
<gene>
    <name evidence="9" type="ORF">UFOPK2996_01046</name>
</gene>
<evidence type="ECO:0000256" key="6">
    <source>
        <dbReference type="ARBA" id="ARBA00022989"/>
    </source>
</evidence>
<dbReference type="SUPFAM" id="SSF82093">
    <property type="entry name" value="Heme chaperone CcmE"/>
    <property type="match status" value="1"/>
</dbReference>
<dbReference type="InterPro" id="IPR036127">
    <property type="entry name" value="CcmE-like_sf"/>
</dbReference>
<dbReference type="GO" id="GO:0020037">
    <property type="term" value="F:heme binding"/>
    <property type="evidence" value="ECO:0007669"/>
    <property type="project" value="InterPro"/>
</dbReference>